<dbReference type="Gene3D" id="1.20.1290.10">
    <property type="entry name" value="AhpD-like"/>
    <property type="match status" value="1"/>
</dbReference>
<evidence type="ECO:0000313" key="2">
    <source>
        <dbReference type="EMBL" id="MBL7525805.1"/>
    </source>
</evidence>
<proteinExistence type="predicted"/>
<dbReference type="Proteomes" id="UP000809910">
    <property type="component" value="Unassembled WGS sequence"/>
</dbReference>
<dbReference type="PANTHER" id="PTHR33570:SF2">
    <property type="entry name" value="CARBOXYMUCONOLACTONE DECARBOXYLASE-LIKE DOMAIN-CONTAINING PROTEIN"/>
    <property type="match status" value="1"/>
</dbReference>
<dbReference type="InterPro" id="IPR003779">
    <property type="entry name" value="CMD-like"/>
</dbReference>
<evidence type="ECO:0000259" key="1">
    <source>
        <dbReference type="Pfam" id="PF02627"/>
    </source>
</evidence>
<reference evidence="2 3" key="1">
    <citation type="submission" date="2020-12" db="EMBL/GenBank/DDBJ databases">
        <title>WGS of Legionella: environmental sample.</title>
        <authorList>
            <person name="Cristino S."/>
            <person name="Girolamini L."/>
            <person name="Salaris S."/>
            <person name="Pascale M.R."/>
            <person name="Mazzotta M."/>
            <person name="Orsini M."/>
            <person name="Grottola A."/>
        </authorList>
    </citation>
    <scope>NUCLEOTIDE SEQUENCE [LARGE SCALE GENOMIC DNA]</scope>
    <source>
        <strain evidence="2 3">30cs62</strain>
    </source>
</reference>
<dbReference type="RefSeq" id="WP_203109270.1">
    <property type="nucleotide sequence ID" value="NZ_JADOBG010000010.1"/>
</dbReference>
<name>A0ABS1W8X1_9GAMM</name>
<evidence type="ECO:0000313" key="3">
    <source>
        <dbReference type="Proteomes" id="UP000809910"/>
    </source>
</evidence>
<sequence length="172" mass="20009">MFLVKIQFFNLCKDFYGFVHYIDNTNIYFNNVRRILILKDDDIKKDYEIGVDSIKSRYLPKALDLLKQIEDFSPDLADVIVRQGMHEIWQNKTSSLSMREKELMVLASIITDNTVQFEVALHTENCLLQGVSKAEIIEMLVLLTLYVGQPKILNCLDAVKQAFTNYDKHLKN</sequence>
<protein>
    <submittedName>
        <fullName evidence="2">Carboxymuconolactone decarboxylase family protein</fullName>
    </submittedName>
</protein>
<dbReference type="EMBL" id="JADWVN010000007">
    <property type="protein sequence ID" value="MBL7525805.1"/>
    <property type="molecule type" value="Genomic_DNA"/>
</dbReference>
<accession>A0ABS1W8X1</accession>
<organism evidence="2 3">
    <name type="scientific">Legionella bononiensis</name>
    <dbReference type="NCBI Taxonomy" id="2793102"/>
    <lineage>
        <taxon>Bacteria</taxon>
        <taxon>Pseudomonadati</taxon>
        <taxon>Pseudomonadota</taxon>
        <taxon>Gammaproteobacteria</taxon>
        <taxon>Legionellales</taxon>
        <taxon>Legionellaceae</taxon>
        <taxon>Legionella</taxon>
    </lineage>
</organism>
<gene>
    <name evidence="2" type="ORF">I5282_04360</name>
</gene>
<comment type="caution">
    <text evidence="2">The sequence shown here is derived from an EMBL/GenBank/DDBJ whole genome shotgun (WGS) entry which is preliminary data.</text>
</comment>
<feature type="domain" description="Carboxymuconolactone decarboxylase-like" evidence="1">
    <location>
        <begin position="74"/>
        <end position="160"/>
    </location>
</feature>
<dbReference type="InterPro" id="IPR029032">
    <property type="entry name" value="AhpD-like"/>
</dbReference>
<dbReference type="PANTHER" id="PTHR33570">
    <property type="entry name" value="4-CARBOXYMUCONOLACTONE DECARBOXYLASE FAMILY PROTEIN"/>
    <property type="match status" value="1"/>
</dbReference>
<dbReference type="InterPro" id="IPR052512">
    <property type="entry name" value="4CMD/NDH-1_regulator"/>
</dbReference>
<dbReference type="Pfam" id="PF02627">
    <property type="entry name" value="CMD"/>
    <property type="match status" value="1"/>
</dbReference>
<keyword evidence="3" id="KW-1185">Reference proteome</keyword>
<dbReference type="SUPFAM" id="SSF69118">
    <property type="entry name" value="AhpD-like"/>
    <property type="match status" value="1"/>
</dbReference>